<dbReference type="InterPro" id="IPR012441">
    <property type="entry name" value="DUF1643"/>
</dbReference>
<protein>
    <submittedName>
        <fullName evidence="3">Uncharacterized protein</fullName>
    </submittedName>
</protein>
<dbReference type="EMBL" id="QGDD01000001">
    <property type="protein sequence ID" value="PWN04248.1"/>
    <property type="molecule type" value="Genomic_DNA"/>
</dbReference>
<keyword evidence="2" id="KW-0812">Transmembrane</keyword>
<keyword evidence="2" id="KW-0472">Membrane</keyword>
<reference evidence="3 4" key="1">
    <citation type="submission" date="2018-05" db="EMBL/GenBank/DDBJ databases">
        <title>Nocardioides silvaticus genome.</title>
        <authorList>
            <person name="Li C."/>
            <person name="Wang G."/>
        </authorList>
    </citation>
    <scope>NUCLEOTIDE SEQUENCE [LARGE SCALE GENOMIC DNA]</scope>
    <source>
        <strain evidence="3 4">CCTCC AB 2018079</strain>
    </source>
</reference>
<keyword evidence="4" id="KW-1185">Reference proteome</keyword>
<evidence type="ECO:0000313" key="4">
    <source>
        <dbReference type="Proteomes" id="UP000245507"/>
    </source>
</evidence>
<dbReference type="AlphaFoldDB" id="A0A316TKG2"/>
<sequence length="332" mass="35371">MPRLSRVGTAGSPSSIRDVESTVHHRRLARQDGAPLRQLRPRVGRRCPGNGHHLRVAFDRPFALYTHPDPVGPATDNALVAAATAAADSGGLVFAGWGVRGALHGRGAEVRKLLAGAGGDLHTQRLTKHGNPGYPLRGRWRARGRFAGGALLSLLAVTACPVRSIVSWQYRTGAAVIDQDEAVALTINGDDMSDSWDDPPRRYEVAADEPDFYGASSRPQTQVRDVSSSALEVSAAPLVWLWGGLFAAAAGIAIPLVTASHNLALVGWLVGGTVSILLMAFFTRRDLARRGEGLARDSALAPWLRRLLLCAAAVAVVLNAWTIADALARDSW</sequence>
<evidence type="ECO:0000256" key="2">
    <source>
        <dbReference type="SAM" id="Phobius"/>
    </source>
</evidence>
<organism evidence="3 4">
    <name type="scientific">Nocardioides silvaticus</name>
    <dbReference type="NCBI Taxonomy" id="2201891"/>
    <lineage>
        <taxon>Bacteria</taxon>
        <taxon>Bacillati</taxon>
        <taxon>Actinomycetota</taxon>
        <taxon>Actinomycetes</taxon>
        <taxon>Propionibacteriales</taxon>
        <taxon>Nocardioidaceae</taxon>
        <taxon>Nocardioides</taxon>
    </lineage>
</organism>
<feature type="transmembrane region" description="Helical" evidence="2">
    <location>
        <begin position="263"/>
        <end position="282"/>
    </location>
</feature>
<name>A0A316TKG2_9ACTN</name>
<evidence type="ECO:0000313" key="3">
    <source>
        <dbReference type="EMBL" id="PWN04248.1"/>
    </source>
</evidence>
<feature type="region of interest" description="Disordered" evidence="1">
    <location>
        <begin position="1"/>
        <end position="36"/>
    </location>
</feature>
<dbReference type="Proteomes" id="UP000245507">
    <property type="component" value="Unassembled WGS sequence"/>
</dbReference>
<proteinExistence type="predicted"/>
<dbReference type="Pfam" id="PF07799">
    <property type="entry name" value="DUF1643"/>
    <property type="match status" value="1"/>
</dbReference>
<comment type="caution">
    <text evidence="3">The sequence shown here is derived from an EMBL/GenBank/DDBJ whole genome shotgun (WGS) entry which is preliminary data.</text>
</comment>
<gene>
    <name evidence="3" type="ORF">DJ010_00920</name>
</gene>
<keyword evidence="2" id="KW-1133">Transmembrane helix</keyword>
<feature type="transmembrane region" description="Helical" evidence="2">
    <location>
        <begin position="238"/>
        <end position="257"/>
    </location>
</feature>
<evidence type="ECO:0000256" key="1">
    <source>
        <dbReference type="SAM" id="MobiDB-lite"/>
    </source>
</evidence>
<accession>A0A316TKG2</accession>
<feature type="transmembrane region" description="Helical" evidence="2">
    <location>
        <begin position="303"/>
        <end position="324"/>
    </location>
</feature>